<evidence type="ECO:0000313" key="1">
    <source>
        <dbReference type="EMBL" id="MFA1559284.1"/>
    </source>
</evidence>
<keyword evidence="2" id="KW-1185">Reference proteome</keyword>
<gene>
    <name evidence="1" type="ORF">SM436_36805</name>
</gene>
<protein>
    <submittedName>
        <fullName evidence="1">Uncharacterized protein</fullName>
    </submittedName>
</protein>
<dbReference type="Proteomes" id="UP001569904">
    <property type="component" value="Unassembled WGS sequence"/>
</dbReference>
<reference evidence="1 2" key="1">
    <citation type="submission" date="2023-11" db="EMBL/GenBank/DDBJ databases">
        <title>Actinomadura monticuli sp. nov., isolated from volcanic ash.</title>
        <authorList>
            <person name="Lee S.D."/>
            <person name="Yang H."/>
            <person name="Kim I.S."/>
        </authorList>
    </citation>
    <scope>NUCLEOTIDE SEQUENCE [LARGE SCALE GENOMIC DNA]</scope>
    <source>
        <strain evidence="1 2">DSM 45346</strain>
    </source>
</reference>
<comment type="caution">
    <text evidence="1">The sequence shown here is derived from an EMBL/GenBank/DDBJ whole genome shotgun (WGS) entry which is preliminary data.</text>
</comment>
<accession>A0ABV4R8U0</accession>
<dbReference type="EMBL" id="JAXCEH010000046">
    <property type="protein sequence ID" value="MFA1559284.1"/>
    <property type="molecule type" value="Genomic_DNA"/>
</dbReference>
<proteinExistence type="predicted"/>
<dbReference type="RefSeq" id="WP_371946300.1">
    <property type="nucleotide sequence ID" value="NZ_JAXCEH010000046.1"/>
</dbReference>
<name>A0ABV4R8U0_9ACTN</name>
<evidence type="ECO:0000313" key="2">
    <source>
        <dbReference type="Proteomes" id="UP001569904"/>
    </source>
</evidence>
<organism evidence="1 2">
    <name type="scientific">Actinomadura chokoriensis</name>
    <dbReference type="NCBI Taxonomy" id="454156"/>
    <lineage>
        <taxon>Bacteria</taxon>
        <taxon>Bacillati</taxon>
        <taxon>Actinomycetota</taxon>
        <taxon>Actinomycetes</taxon>
        <taxon>Streptosporangiales</taxon>
        <taxon>Thermomonosporaceae</taxon>
        <taxon>Actinomadura</taxon>
    </lineage>
</organism>
<sequence>MTLLDLLVEFGLTGQIGPLYCGMRLDQAEEILGPGRPHPAHVLKGPDLDGYPYSWGGLDLVVTQRSVSGIWIRLQAGSTVHLPSIILPSSRPHAATILRADFVSALDVAGCAHKIEQSLTFGTQFSIRTQPASVCAVFFPPRADEYVPDREGLYLGVIHKHIT</sequence>